<name>A0A2K8MH84_9SPHN</name>
<protein>
    <submittedName>
        <fullName evidence="3">TIGR01244 family phosphatase</fullName>
    </submittedName>
</protein>
<evidence type="ECO:0000259" key="2">
    <source>
        <dbReference type="Pfam" id="PF04273"/>
    </source>
</evidence>
<dbReference type="Proteomes" id="UP000229081">
    <property type="component" value="Chromosome"/>
</dbReference>
<dbReference type="OrthoDB" id="9805710at2"/>
<reference evidence="3 4" key="1">
    <citation type="submission" date="2017-11" db="EMBL/GenBank/DDBJ databases">
        <title>Complete genome sequence of Sphingomonas sp. Strain Cra20, a psychrotolerant potential plant growth promoting rhizobacteria.</title>
        <authorList>
            <person name="Luo Y."/>
        </authorList>
    </citation>
    <scope>NUCLEOTIDE SEQUENCE [LARGE SCALE GENOMIC DNA]</scope>
    <source>
        <strain evidence="3 4">Cra20</strain>
    </source>
</reference>
<dbReference type="GO" id="GO:0016787">
    <property type="term" value="F:hydrolase activity"/>
    <property type="evidence" value="ECO:0007669"/>
    <property type="project" value="InterPro"/>
</dbReference>
<feature type="domain" description="Beta-lactamase hydrolase-like protein phosphatase-like" evidence="2">
    <location>
        <begin position="5"/>
        <end position="80"/>
    </location>
</feature>
<accession>A0A2K8MH84</accession>
<sequence length="128" mass="13666">MEGRAAAGVKGINNNRPDGEATDQPMSLELEAEARRHGLAYWHIPDHAGQATAEDAKAIEAANGPVLALYRTGVRSTGLCNMCLTSSLARSSSQLAWLKTMDLCPLRDQRAGRDVAAYGGDQELPCTI</sequence>
<gene>
    <name evidence="3" type="ORF">CVN68_03180</name>
</gene>
<dbReference type="KEGG" id="sphc:CVN68_03180"/>
<dbReference type="RefSeq" id="WP_100280920.1">
    <property type="nucleotide sequence ID" value="NZ_CP024923.1"/>
</dbReference>
<dbReference type="Pfam" id="PF04273">
    <property type="entry name" value="BLH_phosphatase"/>
    <property type="match status" value="1"/>
</dbReference>
<dbReference type="AlphaFoldDB" id="A0A2K8MH84"/>
<organism evidence="3 4">
    <name type="scientific">Sphingomonas psychrotolerans</name>
    <dbReference type="NCBI Taxonomy" id="1327635"/>
    <lineage>
        <taxon>Bacteria</taxon>
        <taxon>Pseudomonadati</taxon>
        <taxon>Pseudomonadota</taxon>
        <taxon>Alphaproteobacteria</taxon>
        <taxon>Sphingomonadales</taxon>
        <taxon>Sphingomonadaceae</taxon>
        <taxon>Sphingomonas</taxon>
    </lineage>
</organism>
<keyword evidence="4" id="KW-1185">Reference proteome</keyword>
<dbReference type="InterPro" id="IPR005939">
    <property type="entry name" value="BLH_phosphatase-like"/>
</dbReference>
<evidence type="ECO:0000313" key="3">
    <source>
        <dbReference type="EMBL" id="ATY31109.1"/>
    </source>
</evidence>
<evidence type="ECO:0000256" key="1">
    <source>
        <dbReference type="SAM" id="MobiDB-lite"/>
    </source>
</evidence>
<evidence type="ECO:0000313" key="4">
    <source>
        <dbReference type="Proteomes" id="UP000229081"/>
    </source>
</evidence>
<dbReference type="Gene3D" id="3.90.190.10">
    <property type="entry name" value="Protein tyrosine phosphatase superfamily"/>
    <property type="match status" value="1"/>
</dbReference>
<proteinExistence type="predicted"/>
<dbReference type="InterPro" id="IPR029021">
    <property type="entry name" value="Prot-tyrosine_phosphatase-like"/>
</dbReference>
<feature type="region of interest" description="Disordered" evidence="1">
    <location>
        <begin position="1"/>
        <end position="23"/>
    </location>
</feature>
<dbReference type="EMBL" id="CP024923">
    <property type="protein sequence ID" value="ATY31109.1"/>
    <property type="molecule type" value="Genomic_DNA"/>
</dbReference>